<evidence type="ECO:0000256" key="8">
    <source>
        <dbReference type="ARBA" id="ARBA00022989"/>
    </source>
</evidence>
<feature type="transmembrane region" description="Helical" evidence="11">
    <location>
        <begin position="98"/>
        <end position="121"/>
    </location>
</feature>
<dbReference type="PROSITE" id="PS50106">
    <property type="entry name" value="PDZ"/>
    <property type="match status" value="1"/>
</dbReference>
<feature type="domain" description="PDZ" evidence="12">
    <location>
        <begin position="224"/>
        <end position="270"/>
    </location>
</feature>
<evidence type="ECO:0000259" key="12">
    <source>
        <dbReference type="PROSITE" id="PS50106"/>
    </source>
</evidence>
<dbReference type="GO" id="GO:0008237">
    <property type="term" value="F:metallopeptidase activity"/>
    <property type="evidence" value="ECO:0007669"/>
    <property type="project" value="UniProtKB-KW"/>
</dbReference>
<evidence type="ECO:0000256" key="11">
    <source>
        <dbReference type="RuleBase" id="RU362031"/>
    </source>
</evidence>
<keyword evidence="5 11" id="KW-0812">Transmembrane</keyword>
<evidence type="ECO:0000256" key="2">
    <source>
        <dbReference type="ARBA" id="ARBA00004141"/>
    </source>
</evidence>
<dbReference type="RefSeq" id="WP_407068498.1">
    <property type="nucleotide sequence ID" value="NZ_JBJJXE010000001.1"/>
</dbReference>
<dbReference type="CDD" id="cd23081">
    <property type="entry name" value="cpPDZ_EcRseP-like"/>
    <property type="match status" value="1"/>
</dbReference>
<dbReference type="Pfam" id="PF02163">
    <property type="entry name" value="Peptidase_M50"/>
    <property type="match status" value="1"/>
</dbReference>
<comment type="subcellular location">
    <subcellularLocation>
        <location evidence="2">Membrane</location>
        <topology evidence="2">Multi-pass membrane protein</topology>
    </subcellularLocation>
</comment>
<dbReference type="InterPro" id="IPR004387">
    <property type="entry name" value="Pept_M50_Zn"/>
</dbReference>
<evidence type="ECO:0000256" key="5">
    <source>
        <dbReference type="ARBA" id="ARBA00022692"/>
    </source>
</evidence>
<evidence type="ECO:0000256" key="4">
    <source>
        <dbReference type="ARBA" id="ARBA00022670"/>
    </source>
</evidence>
<feature type="transmembrane region" description="Helical" evidence="11">
    <location>
        <begin position="428"/>
        <end position="450"/>
    </location>
</feature>
<dbReference type="InterPro" id="IPR041489">
    <property type="entry name" value="PDZ_6"/>
</dbReference>
<dbReference type="InterPro" id="IPR036034">
    <property type="entry name" value="PDZ_sf"/>
</dbReference>
<evidence type="ECO:0000256" key="10">
    <source>
        <dbReference type="ARBA" id="ARBA00023136"/>
    </source>
</evidence>
<dbReference type="InterPro" id="IPR001478">
    <property type="entry name" value="PDZ"/>
</dbReference>
<evidence type="ECO:0000256" key="3">
    <source>
        <dbReference type="ARBA" id="ARBA00007931"/>
    </source>
</evidence>
<organism evidence="13 14">
    <name type="scientific">Moraxella oculi</name>
    <dbReference type="NCBI Taxonomy" id="2940516"/>
    <lineage>
        <taxon>Bacteria</taxon>
        <taxon>Pseudomonadati</taxon>
        <taxon>Pseudomonadota</taxon>
        <taxon>Gammaproteobacteria</taxon>
        <taxon>Moraxellales</taxon>
        <taxon>Moraxellaceae</taxon>
        <taxon>Moraxella</taxon>
    </lineage>
</organism>
<gene>
    <name evidence="13" type="primary">rseP</name>
    <name evidence="13" type="ORF">ACJHVH_01440</name>
</gene>
<evidence type="ECO:0000256" key="9">
    <source>
        <dbReference type="ARBA" id="ARBA00023049"/>
    </source>
</evidence>
<proteinExistence type="inferred from homology"/>
<evidence type="ECO:0000256" key="1">
    <source>
        <dbReference type="ARBA" id="ARBA00001947"/>
    </source>
</evidence>
<dbReference type="CDD" id="cd06163">
    <property type="entry name" value="S2P-M50_PDZ_RseP-like"/>
    <property type="match status" value="2"/>
</dbReference>
<keyword evidence="11" id="KW-0479">Metal-binding</keyword>
<dbReference type="EMBL" id="JBJJXE010000001">
    <property type="protein sequence ID" value="MFL1731668.1"/>
    <property type="molecule type" value="Genomic_DNA"/>
</dbReference>
<comment type="similarity">
    <text evidence="3 11">Belongs to the peptidase M50B family.</text>
</comment>
<evidence type="ECO:0000256" key="7">
    <source>
        <dbReference type="ARBA" id="ARBA00022833"/>
    </source>
</evidence>
<feature type="transmembrane region" description="Helical" evidence="11">
    <location>
        <begin position="381"/>
        <end position="403"/>
    </location>
</feature>
<dbReference type="NCBIfam" id="TIGR00054">
    <property type="entry name" value="RIP metalloprotease RseP"/>
    <property type="match status" value="1"/>
</dbReference>
<dbReference type="PANTHER" id="PTHR42837">
    <property type="entry name" value="REGULATOR OF SIGMA-E PROTEASE RSEP"/>
    <property type="match status" value="1"/>
</dbReference>
<evidence type="ECO:0000256" key="6">
    <source>
        <dbReference type="ARBA" id="ARBA00022801"/>
    </source>
</evidence>
<dbReference type="PANTHER" id="PTHR42837:SF2">
    <property type="entry name" value="MEMBRANE METALLOPROTEASE ARASP2, CHLOROPLASTIC-RELATED"/>
    <property type="match status" value="1"/>
</dbReference>
<dbReference type="Gene3D" id="2.30.42.10">
    <property type="match status" value="2"/>
</dbReference>
<dbReference type="Pfam" id="PF17820">
    <property type="entry name" value="PDZ_6"/>
    <property type="match status" value="1"/>
</dbReference>
<dbReference type="Proteomes" id="UP001624684">
    <property type="component" value="Unassembled WGS sequence"/>
</dbReference>
<dbReference type="InterPro" id="IPR008915">
    <property type="entry name" value="Peptidase_M50"/>
</dbReference>
<keyword evidence="10 11" id="KW-0472">Membrane</keyword>
<keyword evidence="6 11" id="KW-0378">Hydrolase</keyword>
<dbReference type="SUPFAM" id="SSF50156">
    <property type="entry name" value="PDZ domain-like"/>
    <property type="match status" value="2"/>
</dbReference>
<sequence length="454" mass="49773">MTAIWMFLAAVCVLGPLVALHEWGHYIVARLCGVKVLTYSIGFGPKLIGWKSKKSGIDYRISAIPLGGYVKMLNEAEGQVKDNERHLAFNNQHPLKKMAIVIAGPLMNFIITIALFFVLFLQPSEQLNTRIGKIVANTPAAQVLLAGEKITAVDRQSVATWEDINYALASRMGETGVIDITIQKDGQSTQKSVSIKNFMQGKQTNQDAITSFGALPYQPVIEPVLSEIVPDGAAALMGLKVGDRILSIDGVKIDNWIDATSIIRNSPEKMLYFEVLRDAKTMTIKVMPKRVSVHGQKVGQIGVKVAYDAKRTIPADYVMTVDLTPMQALTKSFVKTYDLAKMTIDSIKKMILGMIGIEHISGPITIAEISKTSFEIGWQQVLSTAAIISLSLAVMNLLPIPVLDGGHLLYYTYELIFGKPMSEKAQLLGLRLGFTLLLCFMALAIGNDIVRLFG</sequence>
<dbReference type="EC" id="3.4.24.-" evidence="11"/>
<evidence type="ECO:0000313" key="14">
    <source>
        <dbReference type="Proteomes" id="UP001624684"/>
    </source>
</evidence>
<keyword evidence="4" id="KW-0645">Protease</keyword>
<reference evidence="13 14" key="1">
    <citation type="submission" date="2024-11" db="EMBL/GenBank/DDBJ databases">
        <title>First Report of Moraxella oculi in Brazil in an Infectious Bovine Keratoconjunctivitis Outbreak.</title>
        <authorList>
            <person name="Carvalho C.V."/>
            <person name="Domingues R."/>
            <person name="Coutinho C."/>
            <person name="Honorio N.T.B.S."/>
            <person name="Faza D.R.L.R."/>
            <person name="Carvalho W.A."/>
            <person name="Machado A.B.F."/>
            <person name="Martins M.F."/>
            <person name="Gaspar E.B."/>
        </authorList>
    </citation>
    <scope>NUCLEOTIDE SEQUENCE [LARGE SCALE GENOMIC DNA]</scope>
    <source>
        <strain evidence="13 14">2117LE</strain>
    </source>
</reference>
<name>A0ABW8U3D2_9GAMM</name>
<accession>A0ABW8U3D2</accession>
<keyword evidence="8 11" id="KW-1133">Transmembrane helix</keyword>
<comment type="cofactor">
    <cofactor evidence="1 11">
        <name>Zn(2+)</name>
        <dbReference type="ChEBI" id="CHEBI:29105"/>
    </cofactor>
</comment>
<keyword evidence="7 11" id="KW-0862">Zinc</keyword>
<keyword evidence="14" id="KW-1185">Reference proteome</keyword>
<keyword evidence="9 11" id="KW-0482">Metalloprotease</keyword>
<comment type="caution">
    <text evidence="13">The sequence shown here is derived from an EMBL/GenBank/DDBJ whole genome shotgun (WGS) entry which is preliminary data.</text>
</comment>
<dbReference type="SMART" id="SM00228">
    <property type="entry name" value="PDZ"/>
    <property type="match status" value="2"/>
</dbReference>
<protein>
    <recommendedName>
        <fullName evidence="11">Zinc metalloprotease</fullName>
        <ecNumber evidence="11">3.4.24.-</ecNumber>
    </recommendedName>
</protein>
<evidence type="ECO:0000313" key="13">
    <source>
        <dbReference type="EMBL" id="MFL1731668.1"/>
    </source>
</evidence>